<proteinExistence type="predicted"/>
<evidence type="ECO:0000313" key="2">
    <source>
        <dbReference type="Proteomes" id="UP000054270"/>
    </source>
</evidence>
<gene>
    <name evidence="1" type="ORF">HYPSUDRAFT_578000</name>
</gene>
<reference evidence="2" key="1">
    <citation type="submission" date="2014-04" db="EMBL/GenBank/DDBJ databases">
        <title>Evolutionary Origins and Diversification of the Mycorrhizal Mutualists.</title>
        <authorList>
            <consortium name="DOE Joint Genome Institute"/>
            <consortium name="Mycorrhizal Genomics Consortium"/>
            <person name="Kohler A."/>
            <person name="Kuo A."/>
            <person name="Nagy L.G."/>
            <person name="Floudas D."/>
            <person name="Copeland A."/>
            <person name="Barry K.W."/>
            <person name="Cichocki N."/>
            <person name="Veneault-Fourrey C."/>
            <person name="LaButti K."/>
            <person name="Lindquist E.A."/>
            <person name="Lipzen A."/>
            <person name="Lundell T."/>
            <person name="Morin E."/>
            <person name="Murat C."/>
            <person name="Riley R."/>
            <person name="Ohm R."/>
            <person name="Sun H."/>
            <person name="Tunlid A."/>
            <person name="Henrissat B."/>
            <person name="Grigoriev I.V."/>
            <person name="Hibbett D.S."/>
            <person name="Martin F."/>
        </authorList>
    </citation>
    <scope>NUCLEOTIDE SEQUENCE [LARGE SCALE GENOMIC DNA]</scope>
    <source>
        <strain evidence="2">FD-334 SS-4</strain>
    </source>
</reference>
<accession>A0A0D2NXG6</accession>
<dbReference type="AlphaFoldDB" id="A0A0D2NXG6"/>
<keyword evidence="2" id="KW-1185">Reference proteome</keyword>
<dbReference type="Proteomes" id="UP000054270">
    <property type="component" value="Unassembled WGS sequence"/>
</dbReference>
<name>A0A0D2NXG6_HYPSF</name>
<evidence type="ECO:0000313" key="1">
    <source>
        <dbReference type="EMBL" id="KJA23489.1"/>
    </source>
</evidence>
<dbReference type="OrthoDB" id="3063531at2759"/>
<organism evidence="1 2">
    <name type="scientific">Hypholoma sublateritium (strain FD-334 SS-4)</name>
    <dbReference type="NCBI Taxonomy" id="945553"/>
    <lineage>
        <taxon>Eukaryota</taxon>
        <taxon>Fungi</taxon>
        <taxon>Dikarya</taxon>
        <taxon>Basidiomycota</taxon>
        <taxon>Agaricomycotina</taxon>
        <taxon>Agaricomycetes</taxon>
        <taxon>Agaricomycetidae</taxon>
        <taxon>Agaricales</taxon>
        <taxon>Agaricineae</taxon>
        <taxon>Strophariaceae</taxon>
        <taxon>Hypholoma</taxon>
    </lineage>
</organism>
<dbReference type="EMBL" id="KN817542">
    <property type="protein sequence ID" value="KJA23489.1"/>
    <property type="molecule type" value="Genomic_DNA"/>
</dbReference>
<protein>
    <submittedName>
        <fullName evidence="1">Uncharacterized protein</fullName>
    </submittedName>
</protein>
<sequence length="159" mass="18134">MNTPMYSTQDVPSSNAGKLAVFRNIDIMDTIFDALLVKYDADACERKHLFQAALTAKNFYDPAMNILWRSLDSLLPVLKLIPGFQELIDPPIEDSEYYVCKNDLDFGHFSELPRRQQRRLSQKKTWSESTGIADVSDILHCYATLVLSAPGYQPTYILH</sequence>